<sequence>MVQYQPPTSQIVVMFLISFILLGYQVSFEFNKAYKNKRLLKLFGIVVWSSKLDSLFPDYIKIYSGHYKQDSEFGPVSALGNSRQYGFYAVRFFKGNKHFTLFKSTRMEEALSKAKELSALLEVELLDR</sequence>
<accession>A0A1W1YTS2</accession>
<name>A0A1W1YTS2_9FLAO</name>
<dbReference type="Proteomes" id="UP000192360">
    <property type="component" value="Unassembled WGS sequence"/>
</dbReference>
<dbReference type="STRING" id="504486.SAMN05660703_0841"/>
<evidence type="ECO:0000313" key="3">
    <source>
        <dbReference type="Proteomes" id="UP000192360"/>
    </source>
</evidence>
<keyword evidence="3" id="KW-1185">Reference proteome</keyword>
<organism evidence="2 3">
    <name type="scientific">Cellulophaga tyrosinoxydans</name>
    <dbReference type="NCBI Taxonomy" id="504486"/>
    <lineage>
        <taxon>Bacteria</taxon>
        <taxon>Pseudomonadati</taxon>
        <taxon>Bacteroidota</taxon>
        <taxon>Flavobacteriia</taxon>
        <taxon>Flavobacteriales</taxon>
        <taxon>Flavobacteriaceae</taxon>
        <taxon>Cellulophaga</taxon>
    </lineage>
</organism>
<protein>
    <submittedName>
        <fullName evidence="2">Uncharacterized protein</fullName>
    </submittedName>
</protein>
<dbReference type="AlphaFoldDB" id="A0A1W1YTS2"/>
<evidence type="ECO:0000256" key="1">
    <source>
        <dbReference type="SAM" id="Phobius"/>
    </source>
</evidence>
<keyword evidence="1" id="KW-0472">Membrane</keyword>
<evidence type="ECO:0000313" key="2">
    <source>
        <dbReference type="EMBL" id="SMC39201.1"/>
    </source>
</evidence>
<dbReference type="EMBL" id="FWXO01000001">
    <property type="protein sequence ID" value="SMC39201.1"/>
    <property type="molecule type" value="Genomic_DNA"/>
</dbReference>
<gene>
    <name evidence="2" type="ORF">SAMN05660703_0841</name>
</gene>
<proteinExistence type="predicted"/>
<feature type="transmembrane region" description="Helical" evidence="1">
    <location>
        <begin position="12"/>
        <end position="31"/>
    </location>
</feature>
<keyword evidence="1" id="KW-0812">Transmembrane</keyword>
<keyword evidence="1" id="KW-1133">Transmembrane helix</keyword>
<reference evidence="2 3" key="1">
    <citation type="submission" date="2017-04" db="EMBL/GenBank/DDBJ databases">
        <authorList>
            <person name="Afonso C.L."/>
            <person name="Miller P.J."/>
            <person name="Scott M.A."/>
            <person name="Spackman E."/>
            <person name="Goraichik I."/>
            <person name="Dimitrov K.M."/>
            <person name="Suarez D.L."/>
            <person name="Swayne D.E."/>
        </authorList>
    </citation>
    <scope>NUCLEOTIDE SEQUENCE [LARGE SCALE GENOMIC DNA]</scope>
    <source>
        <strain evidence="2 3">DSM 21164</strain>
    </source>
</reference>